<dbReference type="EMBL" id="CP041979">
    <property type="protein sequence ID" value="QHH89003.1"/>
    <property type="molecule type" value="Genomic_DNA"/>
</dbReference>
<proteinExistence type="predicted"/>
<evidence type="ECO:0000256" key="1">
    <source>
        <dbReference type="SAM" id="Phobius"/>
    </source>
</evidence>
<dbReference type="Proteomes" id="UP000464796">
    <property type="component" value="Chromosome"/>
</dbReference>
<accession>A0ABX6I522</accession>
<organism evidence="2 3">
    <name type="scientific">Bacillus pacificus</name>
    <dbReference type="NCBI Taxonomy" id="2026187"/>
    <lineage>
        <taxon>Bacteria</taxon>
        <taxon>Bacillati</taxon>
        <taxon>Bacillota</taxon>
        <taxon>Bacilli</taxon>
        <taxon>Bacillales</taxon>
        <taxon>Bacillaceae</taxon>
        <taxon>Bacillus</taxon>
        <taxon>Bacillus cereus group</taxon>
    </lineage>
</organism>
<keyword evidence="3" id="KW-1185">Reference proteome</keyword>
<gene>
    <name evidence="2" type="ORF">FPL01_09705</name>
</gene>
<evidence type="ECO:0000313" key="3">
    <source>
        <dbReference type="Proteomes" id="UP000464796"/>
    </source>
</evidence>
<keyword evidence="1" id="KW-1133">Transmembrane helix</keyword>
<feature type="transmembrane region" description="Helical" evidence="1">
    <location>
        <begin position="48"/>
        <end position="67"/>
    </location>
</feature>
<keyword evidence="1" id="KW-0812">Transmembrane</keyword>
<sequence length="81" mass="9654">MSHRLFYLNEYDHQCLQFEQLYRNNVGTYHNIFVYACFFSFRITVIRYVKGTSAACTNALSIIIVIGKGKYRKRIYKEEKA</sequence>
<protein>
    <submittedName>
        <fullName evidence="2">Uncharacterized protein</fullName>
    </submittedName>
</protein>
<reference evidence="2 3" key="1">
    <citation type="submission" date="2019-07" db="EMBL/GenBank/DDBJ databases">
        <authorList>
            <person name="Yu W.S."/>
            <person name="Cheong H.-M."/>
            <person name="Choi Y."/>
            <person name="Hwang K.J."/>
            <person name="Jung K."/>
            <person name="Lee S."/>
            <person name="Choi C."/>
        </authorList>
    </citation>
    <scope>NUCLEOTIDE SEQUENCE [LARGE SCALE GENOMIC DNA]</scope>
    <source>
        <strain evidence="2 3">NCCP 15909</strain>
    </source>
</reference>
<evidence type="ECO:0000313" key="2">
    <source>
        <dbReference type="EMBL" id="QHH89003.1"/>
    </source>
</evidence>
<keyword evidence="1" id="KW-0472">Membrane</keyword>
<name>A0ABX6I522_9BACI</name>